<name>S0L5R8_9ENTE</name>
<keyword evidence="1" id="KW-1133">Transmembrane helix</keyword>
<keyword evidence="3" id="KW-1185">Reference proteome</keyword>
<dbReference type="InterPro" id="IPR052928">
    <property type="entry name" value="Desiccation-related_membrane"/>
</dbReference>
<keyword evidence="1" id="KW-0472">Membrane</keyword>
<feature type="transmembrane region" description="Helical" evidence="1">
    <location>
        <begin position="6"/>
        <end position="23"/>
    </location>
</feature>
<keyword evidence="1" id="KW-0812">Transmembrane</keyword>
<evidence type="ECO:0000256" key="1">
    <source>
        <dbReference type="SAM" id="Phobius"/>
    </source>
</evidence>
<proteinExistence type="predicted"/>
<dbReference type="eggNOG" id="COG4980">
    <property type="taxonomic scope" value="Bacteria"/>
</dbReference>
<evidence type="ECO:0000313" key="3">
    <source>
        <dbReference type="Proteomes" id="UP000015961"/>
    </source>
</evidence>
<dbReference type="Pfam" id="PF12732">
    <property type="entry name" value="YtxH"/>
    <property type="match status" value="1"/>
</dbReference>
<dbReference type="PATRIC" id="fig|1140003.3.peg.704"/>
<evidence type="ECO:0000313" key="2">
    <source>
        <dbReference type="EMBL" id="EOT87647.1"/>
    </source>
</evidence>
<dbReference type="AlphaFoldDB" id="S0L5R8"/>
<dbReference type="PANTHER" id="PTHR35792">
    <property type="entry name" value="GENERAL STRESS PROTEIN"/>
    <property type="match status" value="1"/>
</dbReference>
<accession>S0L5R8</accession>
<dbReference type="EMBL" id="ASWO01000001">
    <property type="protein sequence ID" value="EOT87647.1"/>
    <property type="molecule type" value="Genomic_DNA"/>
</dbReference>
<dbReference type="RefSeq" id="WP_016185200.1">
    <property type="nucleotide sequence ID" value="NZ_ASWO01000001.1"/>
</dbReference>
<dbReference type="Gene3D" id="1.20.1480.30">
    <property type="entry name" value="Designed four-helix bundle protein"/>
    <property type="match status" value="1"/>
</dbReference>
<dbReference type="PANTHER" id="PTHR35792:SF1">
    <property type="entry name" value="SLL0268 PROTEIN"/>
    <property type="match status" value="1"/>
</dbReference>
<dbReference type="Proteomes" id="UP000015961">
    <property type="component" value="Unassembled WGS sequence"/>
</dbReference>
<reference evidence="2 3" key="1">
    <citation type="submission" date="2013-03" db="EMBL/GenBank/DDBJ databases">
        <title>The Genome Sequence of Enterococcus sulfureus ATCC_49903 (PacBio/Illumina hybrid assembly).</title>
        <authorList>
            <consortium name="The Broad Institute Genomics Platform"/>
            <consortium name="The Broad Institute Genome Sequencing Center for Infectious Disease"/>
            <person name="Earl A."/>
            <person name="Russ C."/>
            <person name="Gilmore M."/>
            <person name="Surin D."/>
            <person name="Walker B."/>
            <person name="Young S."/>
            <person name="Zeng Q."/>
            <person name="Gargeya S."/>
            <person name="Fitzgerald M."/>
            <person name="Haas B."/>
            <person name="Abouelleil A."/>
            <person name="Allen A.W."/>
            <person name="Alvarado L."/>
            <person name="Arachchi H.M."/>
            <person name="Berlin A.M."/>
            <person name="Chapman S.B."/>
            <person name="Gainer-Dewar J."/>
            <person name="Goldberg J."/>
            <person name="Griggs A."/>
            <person name="Gujja S."/>
            <person name="Hansen M."/>
            <person name="Howarth C."/>
            <person name="Imamovic A."/>
            <person name="Ireland A."/>
            <person name="Larimer J."/>
            <person name="McCowan C."/>
            <person name="Murphy C."/>
            <person name="Pearson M."/>
            <person name="Poon T.W."/>
            <person name="Priest M."/>
            <person name="Roberts A."/>
            <person name="Saif S."/>
            <person name="Shea T."/>
            <person name="Sisk P."/>
            <person name="Sykes S."/>
            <person name="Wortman J."/>
            <person name="Nusbaum C."/>
            <person name="Birren B."/>
        </authorList>
    </citation>
    <scope>NUCLEOTIDE SEQUENCE [LARGE SCALE GENOMIC DNA]</scope>
    <source>
        <strain evidence="2 3">ATCC 49903</strain>
    </source>
</reference>
<sequence length="117" mass="13404">MRDFVKGLFFGAGIGGVTGLLFAPKKGTVLQKELREYVVYSKDHFEETKADLDQVKQQVERTKHAIDHLVPQTTKAFQKDLDAFEFQLTPRIERVNEQVSTLQQHLAEAKAKFEQLN</sequence>
<dbReference type="InterPro" id="IPR024623">
    <property type="entry name" value="YtxH"/>
</dbReference>
<organism evidence="2 3">
    <name type="scientific">Enterococcus sulfureus ATCC 49903</name>
    <dbReference type="NCBI Taxonomy" id="1140003"/>
    <lineage>
        <taxon>Bacteria</taxon>
        <taxon>Bacillati</taxon>
        <taxon>Bacillota</taxon>
        <taxon>Bacilli</taxon>
        <taxon>Lactobacillales</taxon>
        <taxon>Enterococcaceae</taxon>
        <taxon>Enterococcus</taxon>
    </lineage>
</organism>
<comment type="caution">
    <text evidence="2">The sequence shown here is derived from an EMBL/GenBank/DDBJ whole genome shotgun (WGS) entry which is preliminary data.</text>
</comment>
<dbReference type="OrthoDB" id="2139646at2"/>
<dbReference type="STRING" id="1140003.OMY_00711"/>
<evidence type="ECO:0008006" key="4">
    <source>
        <dbReference type="Google" id="ProtNLM"/>
    </source>
</evidence>
<protein>
    <recommendedName>
        <fullName evidence="4">Gas vesicle protein</fullName>
    </recommendedName>
</protein>
<gene>
    <name evidence="2" type="ORF">I573_00704</name>
</gene>